<accession>A0A371EE31</accession>
<name>A0A371EE31_MUCPR</name>
<dbReference type="EMBL" id="QJKJ01014449">
    <property type="protein sequence ID" value="RDX64300.1"/>
    <property type="molecule type" value="Genomic_DNA"/>
</dbReference>
<evidence type="ECO:0000313" key="2">
    <source>
        <dbReference type="Proteomes" id="UP000257109"/>
    </source>
</evidence>
<dbReference type="OrthoDB" id="1739513at2759"/>
<proteinExistence type="predicted"/>
<reference evidence="1" key="1">
    <citation type="submission" date="2018-05" db="EMBL/GenBank/DDBJ databases">
        <title>Draft genome of Mucuna pruriens seed.</title>
        <authorList>
            <person name="Nnadi N.E."/>
            <person name="Vos R."/>
            <person name="Hasami M.H."/>
            <person name="Devisetty U.K."/>
            <person name="Aguiy J.C."/>
        </authorList>
    </citation>
    <scope>NUCLEOTIDE SEQUENCE [LARGE SCALE GENOMIC DNA]</scope>
    <source>
        <strain evidence="1">JCA_2017</strain>
    </source>
</reference>
<dbReference type="Proteomes" id="UP000257109">
    <property type="component" value="Unassembled WGS sequence"/>
</dbReference>
<organism evidence="1 2">
    <name type="scientific">Mucuna pruriens</name>
    <name type="common">Velvet bean</name>
    <name type="synonym">Dolichos pruriens</name>
    <dbReference type="NCBI Taxonomy" id="157652"/>
    <lineage>
        <taxon>Eukaryota</taxon>
        <taxon>Viridiplantae</taxon>
        <taxon>Streptophyta</taxon>
        <taxon>Embryophyta</taxon>
        <taxon>Tracheophyta</taxon>
        <taxon>Spermatophyta</taxon>
        <taxon>Magnoliopsida</taxon>
        <taxon>eudicotyledons</taxon>
        <taxon>Gunneridae</taxon>
        <taxon>Pentapetalae</taxon>
        <taxon>rosids</taxon>
        <taxon>fabids</taxon>
        <taxon>Fabales</taxon>
        <taxon>Fabaceae</taxon>
        <taxon>Papilionoideae</taxon>
        <taxon>50 kb inversion clade</taxon>
        <taxon>NPAAA clade</taxon>
        <taxon>indigoferoid/millettioid clade</taxon>
        <taxon>Phaseoleae</taxon>
        <taxon>Mucuna</taxon>
    </lineage>
</organism>
<sequence length="93" mass="10990">MVVTYKDWHDMLPYALHEYQTSVRTTIGTMIILLVQVQSKFHTLVLSPYQPWVILWQSPKVRPLPYRGFMQSLPHQLAGIKFRAGFRFSINNR</sequence>
<comment type="caution">
    <text evidence="1">The sequence shown here is derived from an EMBL/GenBank/DDBJ whole genome shotgun (WGS) entry which is preliminary data.</text>
</comment>
<gene>
    <name evidence="1" type="ORF">CR513_57159</name>
</gene>
<dbReference type="AlphaFoldDB" id="A0A371EE31"/>
<protein>
    <submittedName>
        <fullName evidence="1">Uncharacterized protein</fullName>
    </submittedName>
</protein>
<feature type="non-terminal residue" evidence="1">
    <location>
        <position position="1"/>
    </location>
</feature>
<keyword evidence="2" id="KW-1185">Reference proteome</keyword>
<evidence type="ECO:0000313" key="1">
    <source>
        <dbReference type="EMBL" id="RDX64300.1"/>
    </source>
</evidence>